<evidence type="ECO:0000313" key="4">
    <source>
        <dbReference type="EMBL" id="KAJ6236405.1"/>
    </source>
</evidence>
<organism evidence="3 5">
    <name type="scientific">Anaeramoeba flamelloides</name>
    <dbReference type="NCBI Taxonomy" id="1746091"/>
    <lineage>
        <taxon>Eukaryota</taxon>
        <taxon>Metamonada</taxon>
        <taxon>Anaeramoebidae</taxon>
        <taxon>Anaeramoeba</taxon>
    </lineage>
</organism>
<evidence type="ECO:0000256" key="1">
    <source>
        <dbReference type="SAM" id="Coils"/>
    </source>
</evidence>
<feature type="compositionally biased region" description="Basic residues" evidence="2">
    <location>
        <begin position="58"/>
        <end position="77"/>
    </location>
</feature>
<feature type="coiled-coil region" evidence="1">
    <location>
        <begin position="127"/>
        <end position="154"/>
    </location>
</feature>
<dbReference type="EMBL" id="JAOAOG010000243">
    <property type="protein sequence ID" value="KAJ6236405.1"/>
    <property type="molecule type" value="Genomic_DNA"/>
</dbReference>
<accession>A0AAV8AA69</accession>
<reference evidence="4" key="1">
    <citation type="submission" date="2022-08" db="EMBL/GenBank/DDBJ databases">
        <title>Novel sulfate-reducing endosymbionts in the free-living metamonad Anaeramoeba.</title>
        <authorList>
            <person name="Jerlstrom-Hultqvist J."/>
            <person name="Cepicka I."/>
            <person name="Gallot-Lavallee L."/>
            <person name="Salas-Leiva D."/>
            <person name="Curtis B.A."/>
            <person name="Zahonova K."/>
            <person name="Pipaliya S."/>
            <person name="Dacks J."/>
            <person name="Roger A.J."/>
        </authorList>
    </citation>
    <scope>NUCLEOTIDE SEQUENCE</scope>
    <source>
        <strain evidence="4">Schooner1</strain>
    </source>
</reference>
<evidence type="ECO:0000313" key="3">
    <source>
        <dbReference type="EMBL" id="KAJ3448870.1"/>
    </source>
</evidence>
<keyword evidence="6" id="KW-1185">Reference proteome</keyword>
<evidence type="ECO:0000313" key="6">
    <source>
        <dbReference type="Proteomes" id="UP001150062"/>
    </source>
</evidence>
<feature type="compositionally biased region" description="Basic and acidic residues" evidence="2">
    <location>
        <begin position="96"/>
        <end position="110"/>
    </location>
</feature>
<feature type="region of interest" description="Disordered" evidence="2">
    <location>
        <begin position="1"/>
        <end position="113"/>
    </location>
</feature>
<feature type="region of interest" description="Disordered" evidence="2">
    <location>
        <begin position="158"/>
        <end position="183"/>
    </location>
</feature>
<dbReference type="EMBL" id="JANTQA010000015">
    <property type="protein sequence ID" value="KAJ3448870.1"/>
    <property type="molecule type" value="Genomic_DNA"/>
</dbReference>
<name>A0AAV8AA69_9EUKA</name>
<reference evidence="3" key="2">
    <citation type="submission" date="2022-08" db="EMBL/GenBank/DDBJ databases">
        <title>Novel sulphate-reducing endosymbionts in the free-living metamonad Anaeramoeba.</title>
        <authorList>
            <person name="Jerlstrom-Hultqvist J."/>
            <person name="Cepicka I."/>
            <person name="Gallot-Lavallee L."/>
            <person name="Salas-Leiva D."/>
            <person name="Curtis B.A."/>
            <person name="Zahonova K."/>
            <person name="Pipaliya S."/>
            <person name="Dacks J."/>
            <person name="Roger A.J."/>
        </authorList>
    </citation>
    <scope>NUCLEOTIDE SEQUENCE</scope>
    <source>
        <strain evidence="3">Busselton2</strain>
    </source>
</reference>
<comment type="caution">
    <text evidence="3">The sequence shown here is derived from an EMBL/GenBank/DDBJ whole genome shotgun (WGS) entry which is preliminary data.</text>
</comment>
<proteinExistence type="predicted"/>
<dbReference type="Proteomes" id="UP001150062">
    <property type="component" value="Unassembled WGS sequence"/>
</dbReference>
<dbReference type="AlphaFoldDB" id="A0AAV8AA69"/>
<feature type="compositionally biased region" description="Basic residues" evidence="2">
    <location>
        <begin position="1"/>
        <end position="13"/>
    </location>
</feature>
<dbReference type="Proteomes" id="UP001146793">
    <property type="component" value="Unassembled WGS sequence"/>
</dbReference>
<keyword evidence="1" id="KW-0175">Coiled coil</keyword>
<evidence type="ECO:0000313" key="5">
    <source>
        <dbReference type="Proteomes" id="UP001146793"/>
    </source>
</evidence>
<protein>
    <submittedName>
        <fullName evidence="3">Uncharacterized protein</fullName>
    </submittedName>
</protein>
<gene>
    <name evidence="3" type="ORF">M0812_01356</name>
    <name evidence="4" type="ORF">M0813_27792</name>
</gene>
<sequence length="224" mass="27379">MSRKNRHRNRRKIKPDPRTLSQLPKGKTNDDYNDAPTEKKMNRIPRKLQTIMAFNDKKKQKTKHKNNPNQRKRKKPLKNSSERRKNESNRQFNKRIAREKQEILRRDVKKSTKKYTKTRKFFDKKKLKKQAIQEKKLEENKEKLNRRNEKFETFQFGNHVQEPPRLNTGKRITNKIQKSEDKSHDEIIKDRWLQIRKNRAIEAYQANKKRRILEKKNKKSLIEN</sequence>
<evidence type="ECO:0000256" key="2">
    <source>
        <dbReference type="SAM" id="MobiDB-lite"/>
    </source>
</evidence>